<dbReference type="EMBL" id="JAEDAL010000002">
    <property type="protein sequence ID" value="MBH9552217.1"/>
    <property type="molecule type" value="Genomic_DNA"/>
</dbReference>
<feature type="transmembrane region" description="Helical" evidence="2">
    <location>
        <begin position="280"/>
        <end position="307"/>
    </location>
</feature>
<evidence type="ECO:0000256" key="1">
    <source>
        <dbReference type="SAM" id="MobiDB-lite"/>
    </source>
</evidence>
<evidence type="ECO:0000313" key="3">
    <source>
        <dbReference type="EMBL" id="MBH9552217.1"/>
    </source>
</evidence>
<feature type="transmembrane region" description="Helical" evidence="2">
    <location>
        <begin position="197"/>
        <end position="217"/>
    </location>
</feature>
<accession>A0A931IT27</accession>
<evidence type="ECO:0000313" key="4">
    <source>
        <dbReference type="Proteomes" id="UP000620139"/>
    </source>
</evidence>
<keyword evidence="4" id="KW-1185">Reference proteome</keyword>
<sequence length="308" mass="34052">MQTACPNCGHRLAAWDKFCSQCGQDTANHPPSLWEFVHEFLLHYVAFEGKLWKSLWALMARPGFLTLEYLAGRKQRYVLPLRLVLTLGLVFFIALKLVPGDDSLIQVKPPARAATVELPQGVGEVLAQAKAQAQAEGATDQRRREPSTEGPSDDEQFDLFVRQLPPALAGALERSRTRFKADTEAELKRVGARMLALAPYAVLCSLPFYAGLLALLYRSRRQPFGTHFVFALHLHAAWYGVLLLAQLPGWLFGLAALFWANAYPLLALQRVYGGAWWATVLRASALLMLHLLVLLVGVVILGVLGALA</sequence>
<evidence type="ECO:0000256" key="2">
    <source>
        <dbReference type="SAM" id="Phobius"/>
    </source>
</evidence>
<keyword evidence="2" id="KW-0472">Membrane</keyword>
<protein>
    <submittedName>
        <fullName evidence="3">DUF3667 domain-containing protein</fullName>
    </submittedName>
</protein>
<keyword evidence="2" id="KW-1133">Transmembrane helix</keyword>
<comment type="caution">
    <text evidence="3">The sequence shown here is derived from an EMBL/GenBank/DDBJ whole genome shotgun (WGS) entry which is preliminary data.</text>
</comment>
<organism evidence="3 4">
    <name type="scientific">Inhella gelatinilytica</name>
    <dbReference type="NCBI Taxonomy" id="2795030"/>
    <lineage>
        <taxon>Bacteria</taxon>
        <taxon>Pseudomonadati</taxon>
        <taxon>Pseudomonadota</taxon>
        <taxon>Betaproteobacteria</taxon>
        <taxon>Burkholderiales</taxon>
        <taxon>Sphaerotilaceae</taxon>
        <taxon>Inhella</taxon>
    </lineage>
</organism>
<name>A0A931IT27_9BURK</name>
<reference evidence="3" key="1">
    <citation type="submission" date="2020-12" db="EMBL/GenBank/DDBJ databases">
        <title>The genome sequence of Inhella sp. 4Y17.</title>
        <authorList>
            <person name="Liu Y."/>
        </authorList>
    </citation>
    <scope>NUCLEOTIDE SEQUENCE</scope>
    <source>
        <strain evidence="3">4Y10</strain>
    </source>
</reference>
<feature type="transmembrane region" description="Helical" evidence="2">
    <location>
        <begin position="79"/>
        <end position="98"/>
    </location>
</feature>
<dbReference type="AlphaFoldDB" id="A0A931IT27"/>
<keyword evidence="2" id="KW-0812">Transmembrane</keyword>
<feature type="region of interest" description="Disordered" evidence="1">
    <location>
        <begin position="134"/>
        <end position="154"/>
    </location>
</feature>
<gene>
    <name evidence="3" type="ORF">I7X43_05060</name>
</gene>
<dbReference type="InterPro" id="IPR022134">
    <property type="entry name" value="DUF3667"/>
</dbReference>
<proteinExistence type="predicted"/>
<dbReference type="Pfam" id="PF12412">
    <property type="entry name" value="DUF3667"/>
    <property type="match status" value="1"/>
</dbReference>
<dbReference type="Proteomes" id="UP000620139">
    <property type="component" value="Unassembled WGS sequence"/>
</dbReference>